<evidence type="ECO:0000313" key="2">
    <source>
        <dbReference type="EMBL" id="KAF9541156.1"/>
    </source>
</evidence>
<feature type="compositionally biased region" description="Basic and acidic residues" evidence="1">
    <location>
        <begin position="88"/>
        <end position="97"/>
    </location>
</feature>
<feature type="region of interest" description="Disordered" evidence="1">
    <location>
        <begin position="411"/>
        <end position="531"/>
    </location>
</feature>
<feature type="region of interest" description="Disordered" evidence="1">
    <location>
        <begin position="602"/>
        <end position="639"/>
    </location>
</feature>
<organism evidence="2 3">
    <name type="scientific">Mortierella hygrophila</name>
    <dbReference type="NCBI Taxonomy" id="979708"/>
    <lineage>
        <taxon>Eukaryota</taxon>
        <taxon>Fungi</taxon>
        <taxon>Fungi incertae sedis</taxon>
        <taxon>Mucoromycota</taxon>
        <taxon>Mortierellomycotina</taxon>
        <taxon>Mortierellomycetes</taxon>
        <taxon>Mortierellales</taxon>
        <taxon>Mortierellaceae</taxon>
        <taxon>Mortierella</taxon>
    </lineage>
</organism>
<reference evidence="2" key="1">
    <citation type="journal article" date="2020" name="Fungal Divers.">
        <title>Resolving the Mortierellaceae phylogeny through synthesis of multi-gene phylogenetics and phylogenomics.</title>
        <authorList>
            <person name="Vandepol N."/>
            <person name="Liber J."/>
            <person name="Desiro A."/>
            <person name="Na H."/>
            <person name="Kennedy M."/>
            <person name="Barry K."/>
            <person name="Grigoriev I.V."/>
            <person name="Miller A.N."/>
            <person name="O'Donnell K."/>
            <person name="Stajich J.E."/>
            <person name="Bonito G."/>
        </authorList>
    </citation>
    <scope>NUCLEOTIDE SEQUENCE</scope>
    <source>
        <strain evidence="2">NRRL 2591</strain>
    </source>
</reference>
<dbReference type="Proteomes" id="UP000723463">
    <property type="component" value="Unassembled WGS sequence"/>
</dbReference>
<feature type="region of interest" description="Disordered" evidence="1">
    <location>
        <begin position="341"/>
        <end position="385"/>
    </location>
</feature>
<comment type="caution">
    <text evidence="2">The sequence shown here is derived from an EMBL/GenBank/DDBJ whole genome shotgun (WGS) entry which is preliminary data.</text>
</comment>
<sequence>MTGKDPSNYVSGNQPPAHPTDPSDETTNNHKSGNSQDQVNHRTSKLSLSSSSNSSSNDSSRDPEPTPTPSPAYSASQSSSDFDSSSSEDQHDNGRLVRFRSYESIRYFEKDVPTKNPPLYSHTHRRKKRFRKKPFPLDTDISCGSSIFETREDDAIREYHSGNSGRAEDHFLWEEMLQGQRVVTTLKRSNTVPGSPLQSLTKDEASGFYRFYRFPPTTHDYMMTGNPFDDGGRQSRTIRPFQPFQPTPGMFDFNFEKFRIHHQRPEMSRFDVEDWLTHAAGLEPPWADIEPLSLVFQTTSSECSSLSDTTAELTSSYATESSAAATTGSISSNAIGHTNQLPISLSQGDSTSNATFSLTPGSSSPKPFKPIHKRRSAPATSTSTRYPQLSHLYQLGAVATQSNTNIHVTEGSSIHRQEDNGAGVGHGSGSFRSNPSASPPSQLTSSISTPRPTSTISSPHTPVPQATANESKIRCPSSLAMSRLEQDSSSTPQPTEAGSRFRNGTAGGANLENSTTHLSSGPPQSSWLTDPSLEDLTLPARKYRIPRPATLSPILQAVMSAASHGLSYNGSQEKADDDVPVLDLTSLLPTVPRKAVREVNVRVSNSNPGPSQKPRTATENEDVRRGEQTDRSIRDSQLQKVPKQILQNNHIQEILDDHYIDEDEHYDKGREAVGEGELAEGDYDTQVLVKNDKGKKKKKKTLLQRVKSAFTKKSKKTPDAA</sequence>
<feature type="compositionally biased region" description="Polar residues" evidence="1">
    <location>
        <begin position="25"/>
        <end position="38"/>
    </location>
</feature>
<feature type="compositionally biased region" description="Polar residues" evidence="1">
    <location>
        <begin position="511"/>
        <end position="529"/>
    </location>
</feature>
<feature type="compositionally biased region" description="Polar residues" evidence="1">
    <location>
        <begin position="430"/>
        <end position="443"/>
    </location>
</feature>
<evidence type="ECO:0000313" key="3">
    <source>
        <dbReference type="Proteomes" id="UP000723463"/>
    </source>
</evidence>
<evidence type="ECO:0000256" key="1">
    <source>
        <dbReference type="SAM" id="MobiDB-lite"/>
    </source>
</evidence>
<feature type="compositionally biased region" description="Polar residues" evidence="1">
    <location>
        <begin position="341"/>
        <end position="365"/>
    </location>
</feature>
<feature type="compositionally biased region" description="Polar residues" evidence="1">
    <location>
        <begin position="487"/>
        <end position="496"/>
    </location>
</feature>
<keyword evidence="3" id="KW-1185">Reference proteome</keyword>
<protein>
    <submittedName>
        <fullName evidence="2">Uncharacterized protein</fullName>
    </submittedName>
</protein>
<feature type="compositionally biased region" description="Low complexity" evidence="1">
    <location>
        <begin position="71"/>
        <end position="87"/>
    </location>
</feature>
<accession>A0A9P6K127</accession>
<feature type="region of interest" description="Disordered" evidence="1">
    <location>
        <begin position="690"/>
        <end position="721"/>
    </location>
</feature>
<name>A0A9P6K127_9FUNG</name>
<feature type="compositionally biased region" description="Low complexity" evidence="1">
    <location>
        <begin position="45"/>
        <end position="58"/>
    </location>
</feature>
<feature type="region of interest" description="Disordered" evidence="1">
    <location>
        <begin position="1"/>
        <end position="97"/>
    </location>
</feature>
<feature type="compositionally biased region" description="Basic and acidic residues" evidence="1">
    <location>
        <begin position="616"/>
        <end position="634"/>
    </location>
</feature>
<feature type="compositionally biased region" description="Low complexity" evidence="1">
    <location>
        <begin position="444"/>
        <end position="464"/>
    </location>
</feature>
<dbReference type="AlphaFoldDB" id="A0A9P6K127"/>
<feature type="compositionally biased region" description="Basic residues" evidence="1">
    <location>
        <begin position="693"/>
        <end position="702"/>
    </location>
</feature>
<gene>
    <name evidence="2" type="ORF">EC957_003348</name>
</gene>
<proteinExistence type="predicted"/>
<dbReference type="EMBL" id="JAAAXW010000175">
    <property type="protein sequence ID" value="KAF9541156.1"/>
    <property type="molecule type" value="Genomic_DNA"/>
</dbReference>